<name>A0ABV4BDQ9_9GAMM</name>
<comment type="caution">
    <text evidence="2">The sequence shown here is derived from an EMBL/GenBank/DDBJ whole genome shotgun (WGS) entry which is preliminary data.</text>
</comment>
<keyword evidence="3" id="KW-1185">Reference proteome</keyword>
<sequence>MRDGKRLYPTLIGGLLTAGLVLIPSFAGAQSACRGLEQSLCVDTDGCGWTRGYTRSDGREVAGYCRTRNTGNRQAREQREAMPDEGRVVQQR</sequence>
<evidence type="ECO:0000313" key="2">
    <source>
        <dbReference type="EMBL" id="MEY6432647.1"/>
    </source>
</evidence>
<accession>A0ABV4BDQ9</accession>
<dbReference type="RefSeq" id="WP_369667032.1">
    <property type="nucleotide sequence ID" value="NZ_JBDKXB010000010.1"/>
</dbReference>
<dbReference type="Proteomes" id="UP001564408">
    <property type="component" value="Unassembled WGS sequence"/>
</dbReference>
<feature type="compositionally biased region" description="Basic and acidic residues" evidence="1">
    <location>
        <begin position="74"/>
        <end position="92"/>
    </location>
</feature>
<dbReference type="EMBL" id="JBDKXB010000010">
    <property type="protein sequence ID" value="MEY6432647.1"/>
    <property type="molecule type" value="Genomic_DNA"/>
</dbReference>
<organism evidence="2 3">
    <name type="scientific">Thioalkalicoccus limnaeus</name>
    <dbReference type="NCBI Taxonomy" id="120681"/>
    <lineage>
        <taxon>Bacteria</taxon>
        <taxon>Pseudomonadati</taxon>
        <taxon>Pseudomonadota</taxon>
        <taxon>Gammaproteobacteria</taxon>
        <taxon>Chromatiales</taxon>
        <taxon>Chromatiaceae</taxon>
        <taxon>Thioalkalicoccus</taxon>
    </lineage>
</organism>
<evidence type="ECO:0000313" key="3">
    <source>
        <dbReference type="Proteomes" id="UP001564408"/>
    </source>
</evidence>
<gene>
    <name evidence="2" type="ORF">ABC977_09540</name>
</gene>
<reference evidence="2 3" key="1">
    <citation type="submission" date="2024-05" db="EMBL/GenBank/DDBJ databases">
        <title>Genome Sequence and Characterization of the New Strain Purple Sulfur Bacterium of Genus Thioalkalicoccus.</title>
        <authorList>
            <person name="Bryantseva I.A."/>
            <person name="Kyndt J.A."/>
            <person name="Imhoff J.F."/>
        </authorList>
    </citation>
    <scope>NUCLEOTIDE SEQUENCE [LARGE SCALE GENOMIC DNA]</scope>
    <source>
        <strain evidence="2 3">Um2</strain>
    </source>
</reference>
<protein>
    <submittedName>
        <fullName evidence="2">Uncharacterized protein</fullName>
    </submittedName>
</protein>
<feature type="region of interest" description="Disordered" evidence="1">
    <location>
        <begin position="70"/>
        <end position="92"/>
    </location>
</feature>
<evidence type="ECO:0000256" key="1">
    <source>
        <dbReference type="SAM" id="MobiDB-lite"/>
    </source>
</evidence>
<proteinExistence type="predicted"/>